<feature type="transmembrane region" description="Helical" evidence="5">
    <location>
        <begin position="1532"/>
        <end position="1550"/>
    </location>
</feature>
<dbReference type="PANTHER" id="PTHR31321">
    <property type="entry name" value="ACYL-COA THIOESTER HYDROLASE YBHC-RELATED"/>
    <property type="match status" value="1"/>
</dbReference>
<keyword evidence="2" id="KW-0378">Hydrolase</keyword>
<proteinExistence type="inferred from homology"/>
<keyword evidence="3" id="KW-0063">Aspartyl esterase</keyword>
<dbReference type="GO" id="GO:0009279">
    <property type="term" value="C:cell outer membrane"/>
    <property type="evidence" value="ECO:0007669"/>
    <property type="project" value="TreeGrafter"/>
</dbReference>
<evidence type="ECO:0000256" key="1">
    <source>
        <dbReference type="ARBA" id="ARBA00008891"/>
    </source>
</evidence>
<gene>
    <name evidence="7" type="ORF">CPT75_18305</name>
</gene>
<organism evidence="7 8">
    <name type="scientific">Butyrivibrio fibrisolvens</name>
    <dbReference type="NCBI Taxonomy" id="831"/>
    <lineage>
        <taxon>Bacteria</taxon>
        <taxon>Bacillati</taxon>
        <taxon>Bacillota</taxon>
        <taxon>Clostridia</taxon>
        <taxon>Lachnospirales</taxon>
        <taxon>Lachnospiraceae</taxon>
        <taxon>Butyrivibrio</taxon>
    </lineage>
</organism>
<dbReference type="GO" id="GO:0042545">
    <property type="term" value="P:cell wall modification"/>
    <property type="evidence" value="ECO:0007669"/>
    <property type="project" value="InterPro"/>
</dbReference>
<feature type="compositionally biased region" description="Polar residues" evidence="4">
    <location>
        <begin position="60"/>
        <end position="84"/>
    </location>
</feature>
<dbReference type="SUPFAM" id="SSF51126">
    <property type="entry name" value="Pectin lyase-like"/>
    <property type="match status" value="1"/>
</dbReference>
<keyword evidence="5" id="KW-1133">Transmembrane helix</keyword>
<accession>A0A317G5V2</accession>
<evidence type="ECO:0000313" key="8">
    <source>
        <dbReference type="Proteomes" id="UP000245488"/>
    </source>
</evidence>
<dbReference type="GO" id="GO:0030599">
    <property type="term" value="F:pectinesterase activity"/>
    <property type="evidence" value="ECO:0007669"/>
    <property type="project" value="InterPro"/>
</dbReference>
<comment type="similarity">
    <text evidence="1">Belongs to the pectinesterase family.</text>
</comment>
<feature type="domain" description="Pectinesterase catalytic" evidence="6">
    <location>
        <begin position="1099"/>
        <end position="1298"/>
    </location>
</feature>
<feature type="compositionally biased region" description="Polar residues" evidence="4">
    <location>
        <begin position="1459"/>
        <end position="1484"/>
    </location>
</feature>
<comment type="caution">
    <text evidence="7">The sequence shown here is derived from an EMBL/GenBank/DDBJ whole genome shotgun (WGS) entry which is preliminary data.</text>
</comment>
<feature type="compositionally biased region" description="Polar residues" evidence="4">
    <location>
        <begin position="1495"/>
        <end position="1519"/>
    </location>
</feature>
<feature type="compositionally biased region" description="Low complexity" evidence="4">
    <location>
        <begin position="1370"/>
        <end position="1458"/>
    </location>
</feature>
<dbReference type="Pfam" id="PF01095">
    <property type="entry name" value="Pectinesterase"/>
    <property type="match status" value="1"/>
</dbReference>
<feature type="compositionally biased region" description="Low complexity" evidence="4">
    <location>
        <begin position="155"/>
        <end position="170"/>
    </location>
</feature>
<feature type="region of interest" description="Disordered" evidence="4">
    <location>
        <begin position="1349"/>
        <end position="1525"/>
    </location>
</feature>
<feature type="compositionally biased region" description="Acidic residues" evidence="4">
    <location>
        <begin position="128"/>
        <end position="143"/>
    </location>
</feature>
<keyword evidence="8" id="KW-1185">Reference proteome</keyword>
<dbReference type="PANTHER" id="PTHR31321:SF57">
    <property type="entry name" value="PECTINESTERASE 53-RELATED"/>
    <property type="match status" value="1"/>
</dbReference>
<dbReference type="Proteomes" id="UP000245488">
    <property type="component" value="Chromosome"/>
</dbReference>
<dbReference type="InterPro" id="IPR000070">
    <property type="entry name" value="Pectinesterase_cat"/>
</dbReference>
<feature type="region of interest" description="Disordered" evidence="4">
    <location>
        <begin position="60"/>
        <end position="171"/>
    </location>
</feature>
<evidence type="ECO:0000313" key="7">
    <source>
        <dbReference type="EMBL" id="PWT28927.1"/>
    </source>
</evidence>
<evidence type="ECO:0000256" key="3">
    <source>
        <dbReference type="ARBA" id="ARBA00023085"/>
    </source>
</evidence>
<evidence type="ECO:0000259" key="6">
    <source>
        <dbReference type="Pfam" id="PF01095"/>
    </source>
</evidence>
<name>A0A317G5V2_BUTFI</name>
<evidence type="ECO:0000256" key="4">
    <source>
        <dbReference type="SAM" id="MobiDB-lite"/>
    </source>
</evidence>
<reference evidence="7 8" key="1">
    <citation type="submission" date="2017-09" db="EMBL/GenBank/DDBJ databases">
        <title>High-quality draft genome sequence of Butyrivibrio fibrisolvens INBov1, isolated from cow rumen.</title>
        <authorList>
            <person name="Rodriguez Hernaez J."/>
            <person name="Rivarola M."/>
            <person name="Paniego N."/>
            <person name="Cravero S."/>
            <person name="Ceron Cucchi M."/>
            <person name="Martinez M.C."/>
        </authorList>
    </citation>
    <scope>NUCLEOTIDE SEQUENCE [LARGE SCALE GENOMIC DNA]</scope>
    <source>
        <strain evidence="7 8">INBov1</strain>
    </source>
</reference>
<keyword evidence="5" id="KW-0472">Membrane</keyword>
<dbReference type="EMBL" id="NXNG01000001">
    <property type="protein sequence ID" value="PWT28927.1"/>
    <property type="molecule type" value="Genomic_DNA"/>
</dbReference>
<dbReference type="InterPro" id="IPR012334">
    <property type="entry name" value="Pectin_lyas_fold"/>
</dbReference>
<dbReference type="Gene3D" id="2.160.20.10">
    <property type="entry name" value="Single-stranded right-handed beta-helix, Pectin lyase-like"/>
    <property type="match status" value="1"/>
</dbReference>
<evidence type="ECO:0000256" key="5">
    <source>
        <dbReference type="SAM" id="Phobius"/>
    </source>
</evidence>
<sequence length="1559" mass="167390">MAIVVCLQAVSTSTNIRIHIRKSRLYMKRNSSSKRVQSFILAALLSMTLLSGNVVTSMAQEDVQTTSNTEGSNPSEVTGEGNSSEDPKSQESGTTEGTEVVTTVSPTEGEDGDTTTDKTTVDTTSTGDDTDTTSDSETDEEKTESDKELTENKISADSNENSAASESSDNIPVDLSKAEYTSWDFTTNGINTTVEHGSNVETLEYNNLYIDTTSAGKYAPNKSSWGQFNEGTVLYFAIPADSVITILAYKDNYDLTPVIVDGGSESSISDKTVTGSSNPYTYTYDCSCSSSALVKLTINAADDDSTYLQSLTISKKGAEEPEVTEPEETDYTKFFSYPVKNYTWDFTEYDAESYVKYEGKTGSYKELYIDASTGKFEPRENDSKDDAIVNDTTLIVVPFNRAGTLKVTYYDKGSSFLADGETKLLSGDTYEYTGKGYGYVTLLATGQIYLYSIEIEYPKSALDDKGNGDISVWDFGGQASGIEGATDMISTKDIENISSIGSYTDSKGNTKTSSVTSNTSVSFGDLTLYMGKGDRFYTATSIEGKTYQATNKKGIYSFDDYTSSGYYYGNGKTSIKKGAPTNRYITIANVEQGDTFTLYMGVKFSSSATATTETAHFKSADGSQDETFTLNAGSPASYTFTATTSGTYTIYTENTNGGKPDFYRIVKGNKSQSVLSGSINFEDGQSLSDDMKLLFTCTDDESVGSVYADIDYNDSRYAVYLKAGHSYSISIVGPVGYAVSDSTNTVASGTSTHDITIIKASTVAISGTVTGIDEEYIEKNKTQITFTDSKDNKVSVTLAKDGSYEGINVVPGIEYTVSLTNCPDYEIAADNKITVSEDDELSGYDFVATLINSYKVTGKFIGLTADADLGTLTFVNTKDKAEYEATVLADNAGYEVSLRDGTYKVKVSNTKYTTSTTVTVAGKDTTRDLYFGKKKSDITVGDADRIYVGYTDGRDYNFDTVQEAIDAITNTRTGDHRVVVQINSGTYREQVVINTPNVTLLADGDVKLTWYYGIGYTYYSAKNGYYDEEAAYNQTSKGTVTKWGASTYVKKNATGFKASGITFENSFNLYMTEEELEDGVTLNAAAYGDSKTSFERKEGADVTCVAATERATALAIEAADAEFYNVTVLGSQDTLYTGLGTRGYFIDSKISGNTDYIFGYGDWAFKNCELHFEGYSDGAKKHSYITAARGEGSTYGYLFEECTITGPNTTTTTSDVSDPFIAESKAAVSNSGKTLGASYLGRPWDGQSMVTFSNTTISKGVTISDDGWYNMSNRQPYDVNYKEYNTVDNNKLEDKVVKERKVKLTDGTFKYNSTIYDNFEDLEELGLTFAGYTKLLGWEPTLTSVSIVTPEKKPVADPEDEPSDDPTNANTGASNESSTGSTEASNESSTGSTEASNESSTGSTEGSTGSTNESSTGSTEASGSNSSNTAVAGNTTASGNAAGTGSASATQTASNTASEGSASATQNNNETSNVENSPASTNESAVLGASRDQETATVNTSVTPSEDGTSASNSDSSISGRRLASTGDSSSIAAHLAIIMLACCMVIFIIEMQEREEKA</sequence>
<protein>
    <recommendedName>
        <fullName evidence="6">Pectinesterase catalytic domain-containing protein</fullName>
    </recommendedName>
</protein>
<dbReference type="InterPro" id="IPR011050">
    <property type="entry name" value="Pectin_lyase_fold/virulence"/>
</dbReference>
<feature type="compositionally biased region" description="Low complexity" evidence="4">
    <location>
        <begin position="90"/>
        <end position="107"/>
    </location>
</feature>
<evidence type="ECO:0000256" key="2">
    <source>
        <dbReference type="ARBA" id="ARBA00022801"/>
    </source>
</evidence>
<keyword evidence="5" id="KW-0812">Transmembrane</keyword>